<accession>A0AAV6UVY2</accession>
<organism evidence="4 5">
    <name type="scientific">Oedothorax gibbosus</name>
    <dbReference type="NCBI Taxonomy" id="931172"/>
    <lineage>
        <taxon>Eukaryota</taxon>
        <taxon>Metazoa</taxon>
        <taxon>Ecdysozoa</taxon>
        <taxon>Arthropoda</taxon>
        <taxon>Chelicerata</taxon>
        <taxon>Arachnida</taxon>
        <taxon>Araneae</taxon>
        <taxon>Araneomorphae</taxon>
        <taxon>Entelegynae</taxon>
        <taxon>Araneoidea</taxon>
        <taxon>Linyphiidae</taxon>
        <taxon>Erigoninae</taxon>
        <taxon>Oedothorax</taxon>
    </lineage>
</organism>
<dbReference type="GO" id="GO:0008010">
    <property type="term" value="F:structural constituent of chitin-based larval cuticle"/>
    <property type="evidence" value="ECO:0007669"/>
    <property type="project" value="TreeGrafter"/>
</dbReference>
<comment type="function">
    <text evidence="1">Component of the rigid cuticle of the spider.</text>
</comment>
<dbReference type="EMBL" id="JAFNEN010000253">
    <property type="protein sequence ID" value="KAG8187967.1"/>
    <property type="molecule type" value="Genomic_DNA"/>
</dbReference>
<evidence type="ECO:0008006" key="6">
    <source>
        <dbReference type="Google" id="ProtNLM"/>
    </source>
</evidence>
<evidence type="ECO:0000313" key="4">
    <source>
        <dbReference type="EMBL" id="KAG8187967.1"/>
    </source>
</evidence>
<gene>
    <name evidence="4" type="ORF">JTE90_025735</name>
</gene>
<dbReference type="PROSITE" id="PS00233">
    <property type="entry name" value="CHIT_BIND_RR_1"/>
    <property type="match status" value="1"/>
</dbReference>
<proteinExistence type="predicted"/>
<dbReference type="Pfam" id="PF00379">
    <property type="entry name" value="Chitin_bind_4"/>
    <property type="match status" value="1"/>
</dbReference>
<evidence type="ECO:0000256" key="1">
    <source>
        <dbReference type="ARBA" id="ARBA00002980"/>
    </source>
</evidence>
<name>A0AAV6UVY2_9ARAC</name>
<comment type="caution">
    <text evidence="4">The sequence shown here is derived from an EMBL/GenBank/DDBJ whole genome shotgun (WGS) entry which is preliminary data.</text>
</comment>
<sequence>MRFGEYKRKQLWRFFTKSSIIRSSALLAAKEIRDFKMKLVILFCLFAAVWCDAELNIEDGGKYNFLYSVDDAGAHKRQESRNDDGTVSGSYSYVDANGDLRKVEYKAGGDIGFQPTGDISVDKKTAEKAEELAALAPKAPEVPEVKTAEVKIPASPFTAVHYALPAPLLHHPLPYAAIPRPIGLPYAYAAHPAFHWF</sequence>
<dbReference type="PRINTS" id="PR00947">
    <property type="entry name" value="CUTICLE"/>
</dbReference>
<reference evidence="4 5" key="1">
    <citation type="journal article" date="2022" name="Nat. Ecol. Evol.">
        <title>A masculinizing supergene underlies an exaggerated male reproductive morph in a spider.</title>
        <authorList>
            <person name="Hendrickx F."/>
            <person name="De Corte Z."/>
            <person name="Sonet G."/>
            <person name="Van Belleghem S.M."/>
            <person name="Kostlbacher S."/>
            <person name="Vangestel C."/>
        </authorList>
    </citation>
    <scope>NUCLEOTIDE SEQUENCE [LARGE SCALE GENOMIC DNA]</scope>
    <source>
        <strain evidence="4">W744_W776</strain>
    </source>
</reference>
<dbReference type="InterPro" id="IPR031311">
    <property type="entry name" value="CHIT_BIND_RR_consensus"/>
</dbReference>
<dbReference type="PROSITE" id="PS51155">
    <property type="entry name" value="CHIT_BIND_RR_2"/>
    <property type="match status" value="1"/>
</dbReference>
<dbReference type="GO" id="GO:0062129">
    <property type="term" value="C:chitin-based extracellular matrix"/>
    <property type="evidence" value="ECO:0007669"/>
    <property type="project" value="TreeGrafter"/>
</dbReference>
<dbReference type="PANTHER" id="PTHR10380">
    <property type="entry name" value="CUTICLE PROTEIN"/>
    <property type="match status" value="1"/>
</dbReference>
<dbReference type="Proteomes" id="UP000827092">
    <property type="component" value="Unassembled WGS sequence"/>
</dbReference>
<dbReference type="AlphaFoldDB" id="A0AAV6UVY2"/>
<keyword evidence="2 3" id="KW-0193">Cuticle</keyword>
<dbReference type="PANTHER" id="PTHR10380:SF173">
    <property type="entry name" value="CUTICULAR PROTEIN 47EF, ISOFORM C-RELATED"/>
    <property type="match status" value="1"/>
</dbReference>
<evidence type="ECO:0000256" key="3">
    <source>
        <dbReference type="PROSITE-ProRule" id="PRU00497"/>
    </source>
</evidence>
<dbReference type="InterPro" id="IPR000618">
    <property type="entry name" value="Insect_cuticle"/>
</dbReference>
<evidence type="ECO:0000256" key="2">
    <source>
        <dbReference type="ARBA" id="ARBA00022460"/>
    </source>
</evidence>
<keyword evidence="5" id="KW-1185">Reference proteome</keyword>
<protein>
    <recommendedName>
        <fullName evidence="6">Cuticle protein</fullName>
    </recommendedName>
</protein>
<evidence type="ECO:0000313" key="5">
    <source>
        <dbReference type="Proteomes" id="UP000827092"/>
    </source>
</evidence>
<dbReference type="InterPro" id="IPR050468">
    <property type="entry name" value="Cuticle_Struct_Prot"/>
</dbReference>